<feature type="region of interest" description="Disordered" evidence="3">
    <location>
        <begin position="494"/>
        <end position="601"/>
    </location>
</feature>
<gene>
    <name evidence="5" type="ORF">PFL1_03330</name>
</gene>
<dbReference type="AlphaFoldDB" id="A0A061HAL2"/>
<dbReference type="OrthoDB" id="269151at2759"/>
<evidence type="ECO:0000256" key="2">
    <source>
        <dbReference type="ARBA" id="ARBA00023134"/>
    </source>
</evidence>
<feature type="region of interest" description="Disordered" evidence="3">
    <location>
        <begin position="177"/>
        <end position="278"/>
    </location>
</feature>
<keyword evidence="2" id="KW-0342">GTP-binding</keyword>
<dbReference type="HOGENOM" id="CLU_031902_0_0_1"/>
<proteinExistence type="predicted"/>
<dbReference type="PANTHER" id="PTHR45782">
    <property type="entry name" value="MITOCHONDRIAL RIBOSOME-ASSOCIATED GTPASE 1"/>
    <property type="match status" value="1"/>
</dbReference>
<protein>
    <recommendedName>
        <fullName evidence="4">G domain-containing protein</fullName>
    </recommendedName>
</protein>
<dbReference type="Proteomes" id="UP000053664">
    <property type="component" value="Unassembled WGS sequence"/>
</dbReference>
<organism evidence="5 6">
    <name type="scientific">Pseudozyma flocculosa PF-1</name>
    <dbReference type="NCBI Taxonomy" id="1277687"/>
    <lineage>
        <taxon>Eukaryota</taxon>
        <taxon>Fungi</taxon>
        <taxon>Dikarya</taxon>
        <taxon>Basidiomycota</taxon>
        <taxon>Ustilaginomycotina</taxon>
        <taxon>Ustilaginomycetes</taxon>
        <taxon>Ustilaginales</taxon>
        <taxon>Ustilaginaceae</taxon>
        <taxon>Pseudozyma</taxon>
    </lineage>
</organism>
<feature type="region of interest" description="Disordered" evidence="3">
    <location>
        <begin position="437"/>
        <end position="462"/>
    </location>
</feature>
<name>A0A061HAL2_9BASI</name>
<sequence>MPYLLSRSPPPLVIEARDSRLPITSINPVFEELLRKAPAADAGFHEASDGDGIGHGWGSRRLVVYTKRDLIDPRLEEPIIRAFRKHGGGQEVIFVDTRKDKHVKKVLEWVQERARHLAASPLSAAAPRSERAEKRAKATLSGAFRHTPTPEEGVRLLILGMPNVGKSSLLNALRRVGTGKGKAASTAPHPGHTRKLTGTVRISKHGPTQTSDRRGDRRSGAKHRGREGDADGDAPDAREHGGNASLFTIDPDSSALGAASTSSAGPSDAVETSKKPYDPPIYVYDTPGVMVPFLGRGRAGAERAIKLALAAGIKTSLFDVQMLADYLLYRLNLRYGYELQQRELEHASETAAAAPRPAYLTHMPLPPDGAEPTNSVADFLELVAERAPGTMTRGGTRDLDGAAEFFVQRWREGKVGDSMGELDLGIGELPPVYVDEDEVGVEGPPKRRESFDEEAETDSVHLDKATPEESIEARIDRLVAAHFLEVERDMLQRDRGRRGRHAEDSHGHSISSALVSRSGIPVRRESSAVRSRTAALEKGTSMNQAKKQLKREDHQLRMQRLRERGVALKRKSGASSLAAKAPWIGGRLQRKSSKGKRSSGR</sequence>
<dbReference type="InterPro" id="IPR006073">
    <property type="entry name" value="GTP-bd"/>
</dbReference>
<dbReference type="PANTHER" id="PTHR45782:SF4">
    <property type="entry name" value="MITOCHONDRIAL RIBOSOME-ASSOCIATED GTPASE 1"/>
    <property type="match status" value="1"/>
</dbReference>
<evidence type="ECO:0000256" key="1">
    <source>
        <dbReference type="ARBA" id="ARBA00022741"/>
    </source>
</evidence>
<dbReference type="Pfam" id="PF01926">
    <property type="entry name" value="MMR_HSR1"/>
    <property type="match status" value="1"/>
</dbReference>
<dbReference type="Gene3D" id="3.40.50.300">
    <property type="entry name" value="P-loop containing nucleotide triphosphate hydrolases"/>
    <property type="match status" value="1"/>
</dbReference>
<dbReference type="GO" id="GO:0003924">
    <property type="term" value="F:GTPase activity"/>
    <property type="evidence" value="ECO:0007669"/>
    <property type="project" value="TreeGrafter"/>
</dbReference>
<feature type="domain" description="G" evidence="4">
    <location>
        <begin position="156"/>
        <end position="197"/>
    </location>
</feature>
<feature type="compositionally biased region" description="Basic residues" evidence="3">
    <location>
        <begin position="588"/>
        <end position="601"/>
    </location>
</feature>
<feature type="region of interest" description="Disordered" evidence="3">
    <location>
        <begin position="120"/>
        <end position="147"/>
    </location>
</feature>
<dbReference type="InterPro" id="IPR023179">
    <property type="entry name" value="GTP-bd_ortho_bundle_sf"/>
</dbReference>
<dbReference type="eggNOG" id="KOG2485">
    <property type="taxonomic scope" value="Eukaryota"/>
</dbReference>
<dbReference type="EMBL" id="KE361632">
    <property type="protein sequence ID" value="EPQ29040.1"/>
    <property type="molecule type" value="Genomic_DNA"/>
</dbReference>
<dbReference type="RefSeq" id="XP_007879038.1">
    <property type="nucleotide sequence ID" value="XM_007880847.1"/>
</dbReference>
<feature type="compositionally biased region" description="Low complexity" evidence="3">
    <location>
        <begin position="252"/>
        <end position="269"/>
    </location>
</feature>
<dbReference type="KEGG" id="pfp:PFL1_03330"/>
<dbReference type="GeneID" id="19317440"/>
<keyword evidence="1" id="KW-0547">Nucleotide-binding</keyword>
<evidence type="ECO:0000256" key="3">
    <source>
        <dbReference type="SAM" id="MobiDB-lite"/>
    </source>
</evidence>
<reference evidence="5 6" key="1">
    <citation type="journal article" date="2013" name="Plant Cell">
        <title>The transition from a phytopathogenic smut ancestor to an anamorphic biocontrol agent deciphered by comparative whole-genome analysis.</title>
        <authorList>
            <person name="Lefebvre F."/>
            <person name="Joly D.L."/>
            <person name="Labbe C."/>
            <person name="Teichmann B."/>
            <person name="Linning R."/>
            <person name="Belzile F."/>
            <person name="Bakkeren G."/>
            <person name="Belanger R.R."/>
        </authorList>
    </citation>
    <scope>NUCLEOTIDE SEQUENCE [LARGE SCALE GENOMIC DNA]</scope>
    <source>
        <strain evidence="5 6">PF-1</strain>
    </source>
</reference>
<dbReference type="GO" id="GO:0005525">
    <property type="term" value="F:GTP binding"/>
    <property type="evidence" value="ECO:0007669"/>
    <property type="project" value="UniProtKB-KW"/>
</dbReference>
<evidence type="ECO:0000313" key="6">
    <source>
        <dbReference type="Proteomes" id="UP000053664"/>
    </source>
</evidence>
<evidence type="ECO:0000259" key="4">
    <source>
        <dbReference type="Pfam" id="PF01926"/>
    </source>
</evidence>
<dbReference type="GO" id="GO:0032543">
    <property type="term" value="P:mitochondrial translation"/>
    <property type="evidence" value="ECO:0007669"/>
    <property type="project" value="TreeGrafter"/>
</dbReference>
<feature type="compositionally biased region" description="Basic and acidic residues" evidence="3">
    <location>
        <begin position="550"/>
        <end position="566"/>
    </location>
</feature>
<dbReference type="GO" id="GO:0005739">
    <property type="term" value="C:mitochondrion"/>
    <property type="evidence" value="ECO:0007669"/>
    <property type="project" value="TreeGrafter"/>
</dbReference>
<dbReference type="Gene3D" id="1.10.1580.10">
    <property type="match status" value="1"/>
</dbReference>
<accession>A0A061HAL2</accession>
<evidence type="ECO:0000313" key="5">
    <source>
        <dbReference type="EMBL" id="EPQ29040.1"/>
    </source>
</evidence>
<dbReference type="SUPFAM" id="SSF52540">
    <property type="entry name" value="P-loop containing nucleoside triphosphate hydrolases"/>
    <property type="match status" value="2"/>
</dbReference>
<dbReference type="InterPro" id="IPR027417">
    <property type="entry name" value="P-loop_NTPase"/>
</dbReference>